<dbReference type="EMBL" id="CM010722">
    <property type="protein sequence ID" value="RZC74353.1"/>
    <property type="molecule type" value="Genomic_DNA"/>
</dbReference>
<reference evidence="2 3" key="1">
    <citation type="journal article" date="2018" name="Science">
        <title>The opium poppy genome and morphinan production.</title>
        <authorList>
            <person name="Guo L."/>
            <person name="Winzer T."/>
            <person name="Yang X."/>
            <person name="Li Y."/>
            <person name="Ning Z."/>
            <person name="He Z."/>
            <person name="Teodor R."/>
            <person name="Lu Y."/>
            <person name="Bowser T.A."/>
            <person name="Graham I.A."/>
            <person name="Ye K."/>
        </authorList>
    </citation>
    <scope>NUCLEOTIDE SEQUENCE [LARGE SCALE GENOMIC DNA]</scope>
    <source>
        <strain evidence="3">cv. HN1</strain>
        <tissue evidence="2">Leaves</tissue>
    </source>
</reference>
<feature type="non-terminal residue" evidence="2">
    <location>
        <position position="147"/>
    </location>
</feature>
<accession>A0A4Y7KLX9</accession>
<evidence type="ECO:0000256" key="1">
    <source>
        <dbReference type="SAM" id="Phobius"/>
    </source>
</evidence>
<feature type="transmembrane region" description="Helical" evidence="1">
    <location>
        <begin position="7"/>
        <end position="28"/>
    </location>
</feature>
<keyword evidence="1" id="KW-0812">Transmembrane</keyword>
<evidence type="ECO:0000313" key="3">
    <source>
        <dbReference type="Proteomes" id="UP000316621"/>
    </source>
</evidence>
<feature type="transmembrane region" description="Helical" evidence="1">
    <location>
        <begin position="48"/>
        <end position="68"/>
    </location>
</feature>
<name>A0A4Y7KLX9_PAPSO</name>
<sequence>MLSVLQRLLLMVPLLGVVCVAIVDVVVVDGASPGVVCVAVVDGNLLDIWLFLLMVPLFGVGKLLSLMATMEITNPPPGEGGVSVSVEKINPRNRFELIDPQIQHEFIKNLNLISTNRYLINAIDYVAYADEIKEGLKRCVVQFYSNL</sequence>
<protein>
    <submittedName>
        <fullName evidence="2">Uncharacterized protein</fullName>
    </submittedName>
</protein>
<keyword evidence="3" id="KW-1185">Reference proteome</keyword>
<dbReference type="Gramene" id="RZC74353">
    <property type="protein sequence ID" value="RZC74353"/>
    <property type="gene ID" value="C5167_049838"/>
</dbReference>
<evidence type="ECO:0000313" key="2">
    <source>
        <dbReference type="EMBL" id="RZC74353.1"/>
    </source>
</evidence>
<gene>
    <name evidence="2" type="ORF">C5167_049838</name>
</gene>
<keyword evidence="1" id="KW-0472">Membrane</keyword>
<keyword evidence="1" id="KW-1133">Transmembrane helix</keyword>
<dbReference type="AlphaFoldDB" id="A0A4Y7KLX9"/>
<organism evidence="2 3">
    <name type="scientific">Papaver somniferum</name>
    <name type="common">Opium poppy</name>
    <dbReference type="NCBI Taxonomy" id="3469"/>
    <lineage>
        <taxon>Eukaryota</taxon>
        <taxon>Viridiplantae</taxon>
        <taxon>Streptophyta</taxon>
        <taxon>Embryophyta</taxon>
        <taxon>Tracheophyta</taxon>
        <taxon>Spermatophyta</taxon>
        <taxon>Magnoliopsida</taxon>
        <taxon>Ranunculales</taxon>
        <taxon>Papaveraceae</taxon>
        <taxon>Papaveroideae</taxon>
        <taxon>Papaver</taxon>
    </lineage>
</organism>
<dbReference type="Proteomes" id="UP000316621">
    <property type="component" value="Chromosome 8"/>
</dbReference>
<proteinExistence type="predicted"/>